<name>A0A9P0BQ19_CHRIL</name>
<dbReference type="PANTHER" id="PTHR11188:SF176">
    <property type="entry name" value="ARRESTIN DOMAIN-CONTAINING PROTEIN 1"/>
    <property type="match status" value="1"/>
</dbReference>
<organism evidence="5 6">
    <name type="scientific">Chrysodeixis includens</name>
    <name type="common">Soybean looper</name>
    <name type="synonym">Pseudoplusia includens</name>
    <dbReference type="NCBI Taxonomy" id="689277"/>
    <lineage>
        <taxon>Eukaryota</taxon>
        <taxon>Metazoa</taxon>
        <taxon>Ecdysozoa</taxon>
        <taxon>Arthropoda</taxon>
        <taxon>Hexapoda</taxon>
        <taxon>Insecta</taxon>
        <taxon>Pterygota</taxon>
        <taxon>Neoptera</taxon>
        <taxon>Endopterygota</taxon>
        <taxon>Lepidoptera</taxon>
        <taxon>Glossata</taxon>
        <taxon>Ditrysia</taxon>
        <taxon>Noctuoidea</taxon>
        <taxon>Noctuidae</taxon>
        <taxon>Plusiinae</taxon>
        <taxon>Chrysodeixis</taxon>
    </lineage>
</organism>
<feature type="domain" description="Arrestin C-terminal-like" evidence="4">
    <location>
        <begin position="181"/>
        <end position="313"/>
    </location>
</feature>
<evidence type="ECO:0000313" key="6">
    <source>
        <dbReference type="Proteomes" id="UP001154114"/>
    </source>
</evidence>
<keyword evidence="6" id="KW-1185">Reference proteome</keyword>
<dbReference type="InterPro" id="IPR011022">
    <property type="entry name" value="Arrestin_C-like"/>
</dbReference>
<comment type="similarity">
    <text evidence="1">Belongs to the arrestin family.</text>
</comment>
<dbReference type="SUPFAM" id="SSF81296">
    <property type="entry name" value="E set domains"/>
    <property type="match status" value="2"/>
</dbReference>
<gene>
    <name evidence="5" type="ORF">CINC_LOCUS4022</name>
</gene>
<dbReference type="InterPro" id="IPR014752">
    <property type="entry name" value="Arrestin-like_C"/>
</dbReference>
<keyword evidence="2" id="KW-0716">Sensory transduction</keyword>
<accession>A0A9P0BQ19</accession>
<evidence type="ECO:0000313" key="5">
    <source>
        <dbReference type="EMBL" id="CAH0588224.1"/>
    </source>
</evidence>
<evidence type="ECO:0000256" key="1">
    <source>
        <dbReference type="ARBA" id="ARBA00005298"/>
    </source>
</evidence>
<dbReference type="SMART" id="SM01017">
    <property type="entry name" value="Arrestin_C"/>
    <property type="match status" value="1"/>
</dbReference>
<dbReference type="AlphaFoldDB" id="A0A9P0BQ19"/>
<dbReference type="OrthoDB" id="2333384at2759"/>
<sequence length="472" mass="51325">MAASGFCTGDINVDAEPAVYYSGQVVSGSVVFYLEKPVNFSVLYIQFLGEASVSWSEIETQKQNGVENDKEVKYLGREEYVNLTQPLAGGAGPTQLHLGRHNLPFRFQIPHTAPSTFKGEKGHISYSFTAYLMYPDGVTKEELKKEIEVVAPFDLNLGSPRIKQSIDLEFEELHGCGCFCNPDPVTVRIRLPLSGYCPGQTIPVAVEVQNESNVEITKMKFQLVTKELYRSIHPASEYVLPERVLVTSKSGPVMGHTKRNFTHNLSVPDFIAPYLENCTIIDVGYFFRITIKFSGCAEDLDDEAELCIGLIPVSGFLEGEYRHPLADKLPKGPVPAAGATELLPPPAAAGINGSVTSLQHLQYTTAQTSAYPNNSNPPPYPSGNVPYLSQDTFQSAESIEMKPKPGSDYEIGFKAPTAPGLPYTPMFPCPYPQQSFVAGGNAPYPTNMAGGNNGLPPNTQASYVPSAPPPTD</sequence>
<evidence type="ECO:0000259" key="4">
    <source>
        <dbReference type="SMART" id="SM01017"/>
    </source>
</evidence>
<protein>
    <recommendedName>
        <fullName evidence="4">Arrestin C-terminal-like domain-containing protein</fullName>
    </recommendedName>
</protein>
<dbReference type="InterPro" id="IPR014756">
    <property type="entry name" value="Ig_E-set"/>
</dbReference>
<dbReference type="GO" id="GO:0005737">
    <property type="term" value="C:cytoplasm"/>
    <property type="evidence" value="ECO:0007669"/>
    <property type="project" value="TreeGrafter"/>
</dbReference>
<dbReference type="GO" id="GO:0015031">
    <property type="term" value="P:protein transport"/>
    <property type="evidence" value="ECO:0007669"/>
    <property type="project" value="TreeGrafter"/>
</dbReference>
<evidence type="ECO:0000256" key="2">
    <source>
        <dbReference type="ARBA" id="ARBA00022606"/>
    </source>
</evidence>
<dbReference type="PANTHER" id="PTHR11188">
    <property type="entry name" value="ARRESTIN DOMAIN CONTAINING PROTEIN"/>
    <property type="match status" value="1"/>
</dbReference>
<evidence type="ECO:0000256" key="3">
    <source>
        <dbReference type="SAM" id="MobiDB-lite"/>
    </source>
</evidence>
<dbReference type="EMBL" id="LR824019">
    <property type="protein sequence ID" value="CAH0588224.1"/>
    <property type="molecule type" value="Genomic_DNA"/>
</dbReference>
<dbReference type="Gene3D" id="2.60.40.640">
    <property type="match status" value="2"/>
</dbReference>
<dbReference type="InterPro" id="IPR050357">
    <property type="entry name" value="Arrestin_domain-protein"/>
</dbReference>
<feature type="region of interest" description="Disordered" evidence="3">
    <location>
        <begin position="438"/>
        <end position="472"/>
    </location>
</feature>
<proteinExistence type="inferred from homology"/>
<dbReference type="InterPro" id="IPR011021">
    <property type="entry name" value="Arrestin-like_N"/>
</dbReference>
<reference evidence="5" key="1">
    <citation type="submission" date="2021-12" db="EMBL/GenBank/DDBJ databases">
        <authorList>
            <person name="King R."/>
        </authorList>
    </citation>
    <scope>NUCLEOTIDE SEQUENCE</scope>
</reference>
<dbReference type="Proteomes" id="UP001154114">
    <property type="component" value="Chromosome 16"/>
</dbReference>
<dbReference type="Pfam" id="PF00339">
    <property type="entry name" value="Arrestin_N"/>
    <property type="match status" value="1"/>
</dbReference>
<dbReference type="Pfam" id="PF02752">
    <property type="entry name" value="Arrestin_C"/>
    <property type="match status" value="1"/>
</dbReference>